<evidence type="ECO:0000313" key="4">
    <source>
        <dbReference type="EMBL" id="MFD0725444.1"/>
    </source>
</evidence>
<sequence length="526" mass="55855">MTSIQTPGVYINEVCSLPNAIVPVATAVPAFIGYTPQAEYQGVSYLDRPMRISSLAEFQAIYGLPDPPPPADPAKQYSPQYDLVPQATQPRLGTSLWIGGAFHAVLPDPATLYFLYNSLRLFFLNGGSTAWIVSVGTYGPASGQPIATPTTPRVNPNVKLADLLRGLALLKAEVEPTLYVCPDATLLSEADNATLMQAMLQQANEVQTALCLFDVINGDQPDPAVYTQDIATFRNSVGSADLKYGAAYYPFIETTVVQPGELDYTNLFGGDIARLAPLLDSPASPDPAARAILDAIQHPPATGAMTRAQLHAALLAASPTYTAIIAAIQALACTLPPSGAMAGVYAVTDSSRGVWSAPANVGIVGATDVTLRLSDTQQAELNVDAVSGKSVNAIRVFNGLGLLVWGARTLDGNSNDWRYVPVRRTVTYIEQSVKQALQPFVFAPNDANTWRTVQGMIADFLTGVWQQGGLQGAKASDGFQVSIGLGSTMTAQDLLDGVMRVTLLLALVRPAEFIVVTIEQQMTPPG</sequence>
<comment type="caution">
    <text evidence="4">The sequence shown here is derived from an EMBL/GenBank/DDBJ whole genome shotgun (WGS) entry which is preliminary data.</text>
</comment>
<feature type="domain" description="Tail sheath protein C-terminal" evidence="3">
    <location>
        <begin position="414"/>
        <end position="520"/>
    </location>
</feature>
<dbReference type="PANTHER" id="PTHR35861:SF1">
    <property type="entry name" value="PHAGE TAIL SHEATH PROTEIN"/>
    <property type="match status" value="1"/>
</dbReference>
<protein>
    <submittedName>
        <fullName evidence="4">Phage tail sheath family protein</fullName>
    </submittedName>
</protein>
<evidence type="ECO:0000259" key="3">
    <source>
        <dbReference type="Pfam" id="PF17482"/>
    </source>
</evidence>
<gene>
    <name evidence="4" type="ORF">ACFQ0E_07480</name>
</gene>
<feature type="domain" description="Tail sheath protein subtilisin-like" evidence="2">
    <location>
        <begin position="324"/>
        <end position="410"/>
    </location>
</feature>
<dbReference type="Pfam" id="PF04984">
    <property type="entry name" value="Phage_sheath_1"/>
    <property type="match status" value="1"/>
</dbReference>
<evidence type="ECO:0000256" key="1">
    <source>
        <dbReference type="ARBA" id="ARBA00008005"/>
    </source>
</evidence>
<evidence type="ECO:0000259" key="2">
    <source>
        <dbReference type="Pfam" id="PF04984"/>
    </source>
</evidence>
<comment type="similarity">
    <text evidence="1">Belongs to the myoviridae tail sheath protein family.</text>
</comment>
<evidence type="ECO:0000313" key="5">
    <source>
        <dbReference type="Proteomes" id="UP001597110"/>
    </source>
</evidence>
<name>A0ABW2YA97_9GAMM</name>
<dbReference type="EMBL" id="JBHTIF010000001">
    <property type="protein sequence ID" value="MFD0725444.1"/>
    <property type="molecule type" value="Genomic_DNA"/>
</dbReference>
<dbReference type="PANTHER" id="PTHR35861">
    <property type="match status" value="1"/>
</dbReference>
<proteinExistence type="inferred from homology"/>
<reference evidence="5" key="1">
    <citation type="journal article" date="2019" name="Int. J. Syst. Evol. Microbiol.">
        <title>The Global Catalogue of Microorganisms (GCM) 10K type strain sequencing project: providing services to taxonomists for standard genome sequencing and annotation.</title>
        <authorList>
            <consortium name="The Broad Institute Genomics Platform"/>
            <consortium name="The Broad Institute Genome Sequencing Center for Infectious Disease"/>
            <person name="Wu L."/>
            <person name="Ma J."/>
        </authorList>
    </citation>
    <scope>NUCLEOTIDE SEQUENCE [LARGE SCALE GENOMIC DNA]</scope>
    <source>
        <strain evidence="5">CCUG 55585</strain>
    </source>
</reference>
<dbReference type="InterPro" id="IPR052042">
    <property type="entry name" value="Tail_sheath_structural"/>
</dbReference>
<dbReference type="Proteomes" id="UP001597110">
    <property type="component" value="Unassembled WGS sequence"/>
</dbReference>
<keyword evidence="5" id="KW-1185">Reference proteome</keyword>
<organism evidence="4 5">
    <name type="scientific">Lysobacter brunescens</name>
    <dbReference type="NCBI Taxonomy" id="262323"/>
    <lineage>
        <taxon>Bacteria</taxon>
        <taxon>Pseudomonadati</taxon>
        <taxon>Pseudomonadota</taxon>
        <taxon>Gammaproteobacteria</taxon>
        <taxon>Lysobacterales</taxon>
        <taxon>Lysobacteraceae</taxon>
        <taxon>Lysobacter</taxon>
    </lineage>
</organism>
<accession>A0ABW2YA97</accession>
<dbReference type="InterPro" id="IPR020287">
    <property type="entry name" value="Tail_sheath_C"/>
</dbReference>
<dbReference type="RefSeq" id="WP_386823068.1">
    <property type="nucleotide sequence ID" value="NZ_JBHTIF010000001.1"/>
</dbReference>
<dbReference type="Gene3D" id="3.40.50.11780">
    <property type="match status" value="1"/>
</dbReference>
<dbReference type="InterPro" id="IPR035089">
    <property type="entry name" value="Phage_sheath_subtilisin"/>
</dbReference>
<dbReference type="Pfam" id="PF17482">
    <property type="entry name" value="Phage_sheath_1C"/>
    <property type="match status" value="1"/>
</dbReference>